<dbReference type="EMBL" id="QXED01000009">
    <property type="protein sequence ID" value="RIV19097.1"/>
    <property type="molecule type" value="Genomic_DNA"/>
</dbReference>
<name>A0A418M0J2_9BACT</name>
<dbReference type="AlphaFoldDB" id="A0A418M0J2"/>
<protein>
    <submittedName>
        <fullName evidence="1">Transposase</fullName>
    </submittedName>
</protein>
<reference evidence="1 2" key="1">
    <citation type="submission" date="2018-08" db="EMBL/GenBank/DDBJ databases">
        <title>Fibrisoma montanum sp. nov., isolated from Danxia mountain soil.</title>
        <authorList>
            <person name="Huang Y."/>
        </authorList>
    </citation>
    <scope>NUCLEOTIDE SEQUENCE [LARGE SCALE GENOMIC DNA]</scope>
    <source>
        <strain evidence="1 2">HYT19</strain>
    </source>
</reference>
<accession>A0A418M0J2</accession>
<sequence>MPFFIFCVLAGSPVRCQWRNLPACYAHSQAVYHYFVKWKHNGCLNSLLVKA</sequence>
<gene>
    <name evidence="1" type="ORF">DYU11_26770</name>
</gene>
<evidence type="ECO:0000313" key="2">
    <source>
        <dbReference type="Proteomes" id="UP000283523"/>
    </source>
</evidence>
<dbReference type="Proteomes" id="UP000283523">
    <property type="component" value="Unassembled WGS sequence"/>
</dbReference>
<evidence type="ECO:0000313" key="1">
    <source>
        <dbReference type="EMBL" id="RIV19097.1"/>
    </source>
</evidence>
<comment type="caution">
    <text evidence="1">The sequence shown here is derived from an EMBL/GenBank/DDBJ whole genome shotgun (WGS) entry which is preliminary data.</text>
</comment>
<keyword evidence="2" id="KW-1185">Reference proteome</keyword>
<proteinExistence type="predicted"/>
<organism evidence="1 2">
    <name type="scientific">Fibrisoma montanum</name>
    <dbReference type="NCBI Taxonomy" id="2305895"/>
    <lineage>
        <taxon>Bacteria</taxon>
        <taxon>Pseudomonadati</taxon>
        <taxon>Bacteroidota</taxon>
        <taxon>Cytophagia</taxon>
        <taxon>Cytophagales</taxon>
        <taxon>Spirosomataceae</taxon>
        <taxon>Fibrisoma</taxon>
    </lineage>
</organism>